<gene>
    <name evidence="1" type="ORF">ABA31_19290</name>
</gene>
<evidence type="ECO:0000313" key="1">
    <source>
        <dbReference type="EMBL" id="GEK80578.1"/>
    </source>
</evidence>
<comment type="caution">
    <text evidence="1">The sequence shown here is derived from an EMBL/GenBank/DDBJ whole genome shotgun (WGS) entry which is preliminary data.</text>
</comment>
<name>A0AA87US73_9MICO</name>
<sequence>MTRISTVNDPWAEIRKLATRIRKLETAAPINHATVSRGALRVKSTEGLIVEGSAKITGILDGDGTLHWTGAVQLEGPVQIVGNVTRSGDETATGTTTLNGQTSLNGPTDITGQTDITGPTTITGDTTVQGDFDVTGGGTIQAGAVTITPASGGQVRAGSTTLASNGRISNSAGIVNFDDSITVAGTVAATNLRVSGASTHGSAAPNLYLDPLGNIWKTA</sequence>
<protein>
    <recommendedName>
        <fullName evidence="3">Polymer-forming protein</fullName>
    </recommendedName>
</protein>
<evidence type="ECO:0008006" key="3">
    <source>
        <dbReference type="Google" id="ProtNLM"/>
    </source>
</evidence>
<accession>A0AA87US73</accession>
<reference evidence="1 2" key="1">
    <citation type="submission" date="2019-07" db="EMBL/GenBank/DDBJ databases">
        <title>Whole genome shotgun sequence of Agrococcus baldri NBRC 103055.</title>
        <authorList>
            <person name="Hosoyama A."/>
            <person name="Uohara A."/>
            <person name="Ohji S."/>
            <person name="Ichikawa N."/>
        </authorList>
    </citation>
    <scope>NUCLEOTIDE SEQUENCE [LARGE SCALE GENOMIC DNA]</scope>
    <source>
        <strain evidence="1 2">NBRC 103055</strain>
    </source>
</reference>
<proteinExistence type="predicted"/>
<organism evidence="1 2">
    <name type="scientific">Agrococcus baldri</name>
    <dbReference type="NCBI Taxonomy" id="153730"/>
    <lineage>
        <taxon>Bacteria</taxon>
        <taxon>Bacillati</taxon>
        <taxon>Actinomycetota</taxon>
        <taxon>Actinomycetes</taxon>
        <taxon>Micrococcales</taxon>
        <taxon>Microbacteriaceae</taxon>
        <taxon>Agrococcus</taxon>
    </lineage>
</organism>
<dbReference type="AlphaFoldDB" id="A0AA87US73"/>
<evidence type="ECO:0000313" key="2">
    <source>
        <dbReference type="Proteomes" id="UP000321749"/>
    </source>
</evidence>
<dbReference type="EMBL" id="BJUU01000011">
    <property type="protein sequence ID" value="GEK80578.1"/>
    <property type="molecule type" value="Genomic_DNA"/>
</dbReference>
<dbReference type="Proteomes" id="UP000321749">
    <property type="component" value="Unassembled WGS sequence"/>
</dbReference>
<keyword evidence="2" id="KW-1185">Reference proteome</keyword>